<organism evidence="2 3">
    <name type="scientific">Candidatus Egerieicola pullicola</name>
    <dbReference type="NCBI Taxonomy" id="2840775"/>
    <lineage>
        <taxon>Bacteria</taxon>
        <taxon>Bacillati</taxon>
        <taxon>Bacillota</taxon>
        <taxon>Clostridia</taxon>
        <taxon>Eubacteriales</taxon>
        <taxon>Oscillospiraceae</taxon>
        <taxon>Oscillospiraceae incertae sedis</taxon>
        <taxon>Candidatus Egerieicola</taxon>
    </lineage>
</organism>
<reference evidence="2" key="2">
    <citation type="journal article" date="2021" name="PeerJ">
        <title>Extensive microbial diversity within the chicken gut microbiome revealed by metagenomics and culture.</title>
        <authorList>
            <person name="Gilroy R."/>
            <person name="Ravi A."/>
            <person name="Getino M."/>
            <person name="Pursley I."/>
            <person name="Horton D.L."/>
            <person name="Alikhan N.F."/>
            <person name="Baker D."/>
            <person name="Gharbi K."/>
            <person name="Hall N."/>
            <person name="Watson M."/>
            <person name="Adriaenssens E.M."/>
            <person name="Foster-Nyarko E."/>
            <person name="Jarju S."/>
            <person name="Secka A."/>
            <person name="Antonio M."/>
            <person name="Oren A."/>
            <person name="Chaudhuri R.R."/>
            <person name="La Ragione R."/>
            <person name="Hildebrand F."/>
            <person name="Pallen M.J."/>
        </authorList>
    </citation>
    <scope>NUCLEOTIDE SEQUENCE</scope>
    <source>
        <strain evidence="2">CHK184-25365</strain>
    </source>
</reference>
<keyword evidence="1" id="KW-0812">Transmembrane</keyword>
<accession>A0A9D1AI65</accession>
<name>A0A9D1AI65_9FIRM</name>
<sequence length="161" mass="17632">MAFCTKCGKPIPDGQTLCDQCAPKQNDSTSFFGTGKDETGRFDSMDIQNNKALAVLSYIGIFVLIPIFAGKNSPYARYHANQGLVLFLAEIIWWVFCSIINLALGFLDIFGPLFWIIHSVVDGILGILSLAFLALVIYGIVNAVTGKAKPLPFLGRFTLLH</sequence>
<dbReference type="AlphaFoldDB" id="A0A9D1AI65"/>
<comment type="caution">
    <text evidence="2">The sequence shown here is derived from an EMBL/GenBank/DDBJ whole genome shotgun (WGS) entry which is preliminary data.</text>
</comment>
<evidence type="ECO:0000313" key="3">
    <source>
        <dbReference type="Proteomes" id="UP000886749"/>
    </source>
</evidence>
<evidence type="ECO:0000313" key="2">
    <source>
        <dbReference type="EMBL" id="HIR40525.1"/>
    </source>
</evidence>
<dbReference type="EMBL" id="DVGY01000041">
    <property type="protein sequence ID" value="HIR40525.1"/>
    <property type="molecule type" value="Genomic_DNA"/>
</dbReference>
<feature type="transmembrane region" description="Helical" evidence="1">
    <location>
        <begin position="83"/>
        <end position="107"/>
    </location>
</feature>
<proteinExistence type="predicted"/>
<protein>
    <submittedName>
        <fullName evidence="2">Zinc ribbon domain-containing protein</fullName>
    </submittedName>
</protein>
<evidence type="ECO:0000256" key="1">
    <source>
        <dbReference type="SAM" id="Phobius"/>
    </source>
</evidence>
<feature type="transmembrane region" description="Helical" evidence="1">
    <location>
        <begin position="113"/>
        <end position="141"/>
    </location>
</feature>
<gene>
    <name evidence="2" type="ORF">IAB36_01700</name>
</gene>
<keyword evidence="1" id="KW-0472">Membrane</keyword>
<reference evidence="2" key="1">
    <citation type="submission" date="2020-10" db="EMBL/GenBank/DDBJ databases">
        <authorList>
            <person name="Gilroy R."/>
        </authorList>
    </citation>
    <scope>NUCLEOTIDE SEQUENCE</scope>
    <source>
        <strain evidence="2">CHK184-25365</strain>
    </source>
</reference>
<keyword evidence="1" id="KW-1133">Transmembrane helix</keyword>
<feature type="transmembrane region" description="Helical" evidence="1">
    <location>
        <begin position="52"/>
        <end position="71"/>
    </location>
</feature>
<dbReference type="Proteomes" id="UP000886749">
    <property type="component" value="Unassembled WGS sequence"/>
</dbReference>